<protein>
    <submittedName>
        <fullName evidence="1">Uncharacterized protein</fullName>
    </submittedName>
</protein>
<reference evidence="1" key="2">
    <citation type="journal article" date="2023" name="Science">
        <title>Genomic signatures of disease resistance in endangered staghorn corals.</title>
        <authorList>
            <person name="Vollmer S.V."/>
            <person name="Selwyn J.D."/>
            <person name="Despard B.A."/>
            <person name="Roesel C.L."/>
        </authorList>
    </citation>
    <scope>NUCLEOTIDE SEQUENCE</scope>
    <source>
        <strain evidence="1">K2</strain>
    </source>
</reference>
<gene>
    <name evidence="1" type="ORF">P5673_024323</name>
</gene>
<evidence type="ECO:0000313" key="1">
    <source>
        <dbReference type="EMBL" id="KAK2554313.1"/>
    </source>
</evidence>
<dbReference type="EMBL" id="JARQWQ010000071">
    <property type="protein sequence ID" value="KAK2554313.1"/>
    <property type="molecule type" value="Genomic_DNA"/>
</dbReference>
<organism evidence="1 2">
    <name type="scientific">Acropora cervicornis</name>
    <name type="common">Staghorn coral</name>
    <dbReference type="NCBI Taxonomy" id="6130"/>
    <lineage>
        <taxon>Eukaryota</taxon>
        <taxon>Metazoa</taxon>
        <taxon>Cnidaria</taxon>
        <taxon>Anthozoa</taxon>
        <taxon>Hexacorallia</taxon>
        <taxon>Scleractinia</taxon>
        <taxon>Astrocoeniina</taxon>
        <taxon>Acroporidae</taxon>
        <taxon>Acropora</taxon>
    </lineage>
</organism>
<sequence length="68" mass="7778">MLGVYDKSLAVDCFIQSPEVFTVIKECGVLGAFEKFTSKKAFFWAMYAEGGEKMTVFLDHLAPYQEWQ</sequence>
<dbReference type="AlphaFoldDB" id="A0AAD9UY63"/>
<keyword evidence="2" id="KW-1185">Reference proteome</keyword>
<evidence type="ECO:0000313" key="2">
    <source>
        <dbReference type="Proteomes" id="UP001249851"/>
    </source>
</evidence>
<accession>A0AAD9UY63</accession>
<name>A0AAD9UY63_ACRCE</name>
<proteinExistence type="predicted"/>
<dbReference type="Proteomes" id="UP001249851">
    <property type="component" value="Unassembled WGS sequence"/>
</dbReference>
<comment type="caution">
    <text evidence="1">The sequence shown here is derived from an EMBL/GenBank/DDBJ whole genome shotgun (WGS) entry which is preliminary data.</text>
</comment>
<reference evidence="1" key="1">
    <citation type="journal article" date="2023" name="G3 (Bethesda)">
        <title>Whole genome assembly and annotation of the endangered Caribbean coral Acropora cervicornis.</title>
        <authorList>
            <person name="Selwyn J.D."/>
            <person name="Vollmer S.V."/>
        </authorList>
    </citation>
    <scope>NUCLEOTIDE SEQUENCE</scope>
    <source>
        <strain evidence="1">K2</strain>
    </source>
</reference>